<protein>
    <recommendedName>
        <fullName evidence="2">FAE domain-containing protein</fullName>
    </recommendedName>
</protein>
<dbReference type="AlphaFoldDB" id="A0A426WXQ3"/>
<feature type="domain" description="FAE" evidence="2">
    <location>
        <begin position="88"/>
        <end position="154"/>
    </location>
</feature>
<accession>A0A426WXQ3</accession>
<dbReference type="InterPro" id="IPR013601">
    <property type="entry name" value="FAE1_typ3_polyketide_synth"/>
</dbReference>
<dbReference type="Proteomes" id="UP000287651">
    <property type="component" value="Unassembled WGS sequence"/>
</dbReference>
<organism evidence="3 4">
    <name type="scientific">Ensete ventricosum</name>
    <name type="common">Abyssinian banana</name>
    <name type="synonym">Musa ensete</name>
    <dbReference type="NCBI Taxonomy" id="4639"/>
    <lineage>
        <taxon>Eukaryota</taxon>
        <taxon>Viridiplantae</taxon>
        <taxon>Streptophyta</taxon>
        <taxon>Embryophyta</taxon>
        <taxon>Tracheophyta</taxon>
        <taxon>Spermatophyta</taxon>
        <taxon>Magnoliopsida</taxon>
        <taxon>Liliopsida</taxon>
        <taxon>Zingiberales</taxon>
        <taxon>Musaceae</taxon>
        <taxon>Ensete</taxon>
    </lineage>
</organism>
<keyword evidence="1" id="KW-0012">Acyltransferase</keyword>
<proteinExistence type="predicted"/>
<dbReference type="GO" id="GO:0006633">
    <property type="term" value="P:fatty acid biosynthetic process"/>
    <property type="evidence" value="ECO:0007669"/>
    <property type="project" value="InterPro"/>
</dbReference>
<dbReference type="GO" id="GO:0016747">
    <property type="term" value="F:acyltransferase activity, transferring groups other than amino-acyl groups"/>
    <property type="evidence" value="ECO:0007669"/>
    <property type="project" value="InterPro"/>
</dbReference>
<comment type="caution">
    <text evidence="3">The sequence shown here is derived from an EMBL/GenBank/DDBJ whole genome shotgun (WGS) entry which is preliminary data.</text>
</comment>
<dbReference type="EMBL" id="AMZH03034261">
    <property type="protein sequence ID" value="RRT32031.1"/>
    <property type="molecule type" value="Genomic_DNA"/>
</dbReference>
<dbReference type="Pfam" id="PF08392">
    <property type="entry name" value="FAE1_CUT1_RppA"/>
    <property type="match status" value="1"/>
</dbReference>
<evidence type="ECO:0000259" key="2">
    <source>
        <dbReference type="Pfam" id="PF08392"/>
    </source>
</evidence>
<dbReference type="PANTHER" id="PTHR31561">
    <property type="entry name" value="3-KETOACYL-COA SYNTHASE"/>
    <property type="match status" value="1"/>
</dbReference>
<gene>
    <name evidence="3" type="ORF">B296_00046821</name>
</gene>
<keyword evidence="1" id="KW-0808">Transferase</keyword>
<dbReference type="InterPro" id="IPR012392">
    <property type="entry name" value="3-ktacl-CoA_syn"/>
</dbReference>
<evidence type="ECO:0000313" key="4">
    <source>
        <dbReference type="Proteomes" id="UP000287651"/>
    </source>
</evidence>
<sequence>MAFLSLQPPRRIVVIHLMSLSPSSEAELREAPLPSCHLSCSLSLCLGPLLLLLSPRLPTLTLANLRELPTQPWVTMSTVVTGSTFLVAMSRPRPVYLVDFFCGKPSQARMATCNKIMDQFRSAGTFTDETVAFQRKMLERCGIGDSSYFPRSLLCIYR</sequence>
<reference evidence="3 4" key="1">
    <citation type="journal article" date="2014" name="Agronomy (Basel)">
        <title>A Draft Genome Sequence for Ensete ventricosum, the Drought-Tolerant Tree Against Hunger.</title>
        <authorList>
            <person name="Harrison J."/>
            <person name="Moore K.A."/>
            <person name="Paszkiewicz K."/>
            <person name="Jones T."/>
            <person name="Grant M."/>
            <person name="Ambacheew D."/>
            <person name="Muzemil S."/>
            <person name="Studholme D.J."/>
        </authorList>
    </citation>
    <scope>NUCLEOTIDE SEQUENCE [LARGE SCALE GENOMIC DNA]</scope>
</reference>
<evidence type="ECO:0000256" key="1">
    <source>
        <dbReference type="ARBA" id="ARBA00023315"/>
    </source>
</evidence>
<evidence type="ECO:0000313" key="3">
    <source>
        <dbReference type="EMBL" id="RRT32031.1"/>
    </source>
</evidence>
<name>A0A426WXQ3_ENSVE</name>
<dbReference type="GO" id="GO:0016020">
    <property type="term" value="C:membrane"/>
    <property type="evidence" value="ECO:0007669"/>
    <property type="project" value="InterPro"/>
</dbReference>